<comment type="caution">
    <text evidence="3">The sequence shown here is derived from an EMBL/GenBank/DDBJ whole genome shotgun (WGS) entry which is preliminary data.</text>
</comment>
<dbReference type="Gene3D" id="3.65.10.10">
    <property type="entry name" value="Enolpyruvate transferase domain"/>
    <property type="match status" value="1"/>
</dbReference>
<feature type="domain" description="Enolpyruvate transferase" evidence="2">
    <location>
        <begin position="37"/>
        <end position="215"/>
    </location>
</feature>
<evidence type="ECO:0000313" key="4">
    <source>
        <dbReference type="Proteomes" id="UP000306985"/>
    </source>
</evidence>
<dbReference type="InterPro" id="IPR013792">
    <property type="entry name" value="RNA3'P_cycl/enolpyr_Trfase_a/b"/>
</dbReference>
<keyword evidence="4" id="KW-1185">Reference proteome</keyword>
<dbReference type="OrthoDB" id="5195135at2"/>
<organism evidence="3 4">
    <name type="scientific">Nakamurella flava</name>
    <dbReference type="NCBI Taxonomy" id="2576308"/>
    <lineage>
        <taxon>Bacteria</taxon>
        <taxon>Bacillati</taxon>
        <taxon>Actinomycetota</taxon>
        <taxon>Actinomycetes</taxon>
        <taxon>Nakamurellales</taxon>
        <taxon>Nakamurellaceae</taxon>
        <taxon>Nakamurella</taxon>
    </lineage>
</organism>
<protein>
    <recommendedName>
        <fullName evidence="2">Enolpyruvate transferase domain-containing protein</fullName>
    </recommendedName>
</protein>
<accession>A0A4U6QFN3</accession>
<dbReference type="InterPro" id="IPR036968">
    <property type="entry name" value="Enolpyruvate_Tfrase_sf"/>
</dbReference>
<proteinExistence type="predicted"/>
<dbReference type="Proteomes" id="UP000306985">
    <property type="component" value="Unassembled WGS sequence"/>
</dbReference>
<dbReference type="AlphaFoldDB" id="A0A4U6QFN3"/>
<sequence length="237" mass="24528">MTSSTVGPTGFRVWNVPTAEIPVRGRVRPTVPDRPFDPYHAAAFLAAASVTTGTVVVQGWPRPTGHGTDGAADDRIRHLLAGLGVYVVRTAEGLTATSRSTSGDLRGGRFDLTGMPRLVPLALVLAALAEGPSTLIGPARTAPAALAAVEALRTVGGAADWTGDGLLVHPRRLTGALWVAAGDVDVALAGIVLGLTVPGVRLDDLSPVIDAIPAFDDLWLRLLWADEHLLPGTSAAH</sequence>
<evidence type="ECO:0000256" key="1">
    <source>
        <dbReference type="ARBA" id="ARBA00022679"/>
    </source>
</evidence>
<dbReference type="Pfam" id="PF00275">
    <property type="entry name" value="EPSP_synthase"/>
    <property type="match status" value="1"/>
</dbReference>
<dbReference type="InterPro" id="IPR001986">
    <property type="entry name" value="Enolpyruvate_Tfrase_dom"/>
</dbReference>
<evidence type="ECO:0000313" key="3">
    <source>
        <dbReference type="EMBL" id="TKV58799.1"/>
    </source>
</evidence>
<dbReference type="EMBL" id="SZZH01000003">
    <property type="protein sequence ID" value="TKV58799.1"/>
    <property type="molecule type" value="Genomic_DNA"/>
</dbReference>
<gene>
    <name evidence="3" type="ORF">FDO65_14935</name>
</gene>
<dbReference type="RefSeq" id="WP_137450458.1">
    <property type="nucleotide sequence ID" value="NZ_SZZH01000003.1"/>
</dbReference>
<reference evidence="3 4" key="1">
    <citation type="submission" date="2019-05" db="EMBL/GenBank/DDBJ databases">
        <title>Nakamurella sp. N5BH11, whole genome shotgun sequence.</title>
        <authorList>
            <person name="Tuo L."/>
        </authorList>
    </citation>
    <scope>NUCLEOTIDE SEQUENCE [LARGE SCALE GENOMIC DNA]</scope>
    <source>
        <strain evidence="3 4">N5BH11</strain>
    </source>
</reference>
<keyword evidence="1" id="KW-0808">Transferase</keyword>
<evidence type="ECO:0000259" key="2">
    <source>
        <dbReference type="Pfam" id="PF00275"/>
    </source>
</evidence>
<name>A0A4U6QFN3_9ACTN</name>
<dbReference type="SUPFAM" id="SSF55205">
    <property type="entry name" value="EPT/RTPC-like"/>
    <property type="match status" value="1"/>
</dbReference>
<dbReference type="GO" id="GO:0016765">
    <property type="term" value="F:transferase activity, transferring alkyl or aryl (other than methyl) groups"/>
    <property type="evidence" value="ECO:0007669"/>
    <property type="project" value="InterPro"/>
</dbReference>